<dbReference type="AlphaFoldDB" id="A0A1S1YVV7"/>
<dbReference type="OrthoDB" id="9764377at2"/>
<dbReference type="InterPro" id="IPR000917">
    <property type="entry name" value="Sulfatase_N"/>
</dbReference>
<dbReference type="Proteomes" id="UP000179797">
    <property type="component" value="Unassembled WGS sequence"/>
</dbReference>
<protein>
    <recommendedName>
        <fullName evidence="1">Sulfatase N-terminal domain-containing protein</fullName>
    </recommendedName>
</protein>
<evidence type="ECO:0000313" key="3">
    <source>
        <dbReference type="Proteomes" id="UP000179797"/>
    </source>
</evidence>
<dbReference type="EMBL" id="JRYR02000001">
    <property type="protein sequence ID" value="OHX65172.1"/>
    <property type="molecule type" value="Genomic_DNA"/>
</dbReference>
<sequence>MKILNFITLTITLIFFCSSAKIEEDKKLTKKKKQPNIILIYADDMGRGMLSSWGQKHFTTPNIDKLVDGGMKFDHAYGSNFCAPARASMITGMHDCHKQNEYYTLTRPGIWLKDAKDVDVDKIEEQIHEVAPTRENEVYLATVAKNAGYKTAQFGKLEWGFATTPERMKNHGWDDHYGFYDHRRCHGFYPPFLFENGELIEIEGNTHADCAVTPKKETPENFKIRWDFTGKKQYSEYLILDKMLQYMDDNNPNKTDQPFFLYYPTQLPHGPVQVPEIDKELINAEGLTSLEKEYATMVKIFDTTVGQIYDKCEELGILENTIIILSSDNGHEVHYEQDGRTFRRTTRDGKPIDNITTKFYSDEGNDVFDGNNGMAGLKRDNWEGGVRVPLVWYWKGKIKSGKTSNQLVNNYDIMNTIADIIGVDQVEGKDSFSYANTLLKGKGKEKDYTVFASKIGPAIVTKEGWKLRYHIKDDVFQLYNINQDYREETVLNNQYPDKVASLKSILLKECDGDYNNGGYPQFFEPDPVIRARKAKKKLKNKKN</sequence>
<dbReference type="Gene3D" id="3.30.1120.10">
    <property type="match status" value="1"/>
</dbReference>
<name>A0A1S1YVV7_FLAPC</name>
<dbReference type="RefSeq" id="WP_071397052.1">
    <property type="nucleotide sequence ID" value="NZ_JRYR02000001.1"/>
</dbReference>
<dbReference type="STRING" id="915059.NH26_01800"/>
<keyword evidence="3" id="KW-1185">Reference proteome</keyword>
<dbReference type="PANTHER" id="PTHR43751:SF3">
    <property type="entry name" value="SULFATASE N-TERMINAL DOMAIN-CONTAINING PROTEIN"/>
    <property type="match status" value="1"/>
</dbReference>
<gene>
    <name evidence="2" type="ORF">NH26_01800</name>
</gene>
<comment type="caution">
    <text evidence="2">The sequence shown here is derived from an EMBL/GenBank/DDBJ whole genome shotgun (WGS) entry which is preliminary data.</text>
</comment>
<reference evidence="2 3" key="1">
    <citation type="journal article" date="2012" name="Int. J. Syst. Evol. Microbiol.">
        <title>Flammeovirga pacifica sp. nov., isolated from deep-sea sediment.</title>
        <authorList>
            <person name="Xu H."/>
            <person name="Fu Y."/>
            <person name="Yang N."/>
            <person name="Ding Z."/>
            <person name="Lai Q."/>
            <person name="Zeng R."/>
        </authorList>
    </citation>
    <scope>NUCLEOTIDE SEQUENCE [LARGE SCALE GENOMIC DNA]</scope>
    <source>
        <strain evidence="3">DSM 24597 / LMG 26175 / WPAGA1</strain>
    </source>
</reference>
<proteinExistence type="predicted"/>
<accession>A0A1S1YVV7</accession>
<evidence type="ECO:0000313" key="2">
    <source>
        <dbReference type="EMBL" id="OHX65172.1"/>
    </source>
</evidence>
<dbReference type="Pfam" id="PF00884">
    <property type="entry name" value="Sulfatase"/>
    <property type="match status" value="1"/>
</dbReference>
<evidence type="ECO:0000259" key="1">
    <source>
        <dbReference type="Pfam" id="PF00884"/>
    </source>
</evidence>
<dbReference type="PANTHER" id="PTHR43751">
    <property type="entry name" value="SULFATASE"/>
    <property type="match status" value="1"/>
</dbReference>
<dbReference type="InterPro" id="IPR017850">
    <property type="entry name" value="Alkaline_phosphatase_core_sf"/>
</dbReference>
<dbReference type="Gene3D" id="3.40.720.10">
    <property type="entry name" value="Alkaline Phosphatase, subunit A"/>
    <property type="match status" value="1"/>
</dbReference>
<organism evidence="2 3">
    <name type="scientific">Flammeovirga pacifica</name>
    <dbReference type="NCBI Taxonomy" id="915059"/>
    <lineage>
        <taxon>Bacteria</taxon>
        <taxon>Pseudomonadati</taxon>
        <taxon>Bacteroidota</taxon>
        <taxon>Cytophagia</taxon>
        <taxon>Cytophagales</taxon>
        <taxon>Flammeovirgaceae</taxon>
        <taxon>Flammeovirga</taxon>
    </lineage>
</organism>
<feature type="domain" description="Sulfatase N-terminal" evidence="1">
    <location>
        <begin position="35"/>
        <end position="423"/>
    </location>
</feature>
<dbReference type="SUPFAM" id="SSF53649">
    <property type="entry name" value="Alkaline phosphatase-like"/>
    <property type="match status" value="1"/>
</dbReference>
<dbReference type="InterPro" id="IPR052701">
    <property type="entry name" value="GAG_Ulvan_Degrading_Sulfatases"/>
</dbReference>